<gene>
    <name evidence="2" type="ORF">WG900_08965</name>
</gene>
<protein>
    <submittedName>
        <fullName evidence="2">DUF1330 domain-containing protein</fullName>
    </submittedName>
</protein>
<dbReference type="InterPro" id="IPR010753">
    <property type="entry name" value="DUF1330"/>
</dbReference>
<proteinExistence type="predicted"/>
<name>A0ABU8S7W8_9SPHN</name>
<evidence type="ECO:0000313" key="2">
    <source>
        <dbReference type="EMBL" id="MEJ6010052.1"/>
    </source>
</evidence>
<dbReference type="Proteomes" id="UP001379235">
    <property type="component" value="Unassembled WGS sequence"/>
</dbReference>
<dbReference type="PANTHER" id="PTHR41521:SF4">
    <property type="entry name" value="BLR0684 PROTEIN"/>
    <property type="match status" value="1"/>
</dbReference>
<sequence length="97" mass="10690">MATYMIFIREGAIVDHEAMAAYQSGNRGAKAAASAMKPLVVYGELETLEGDAADGVVVLQFPDRDAAKAWYFSPEYQEKVKLRQKAAPYRCLMVEGL</sequence>
<dbReference type="InterPro" id="IPR011008">
    <property type="entry name" value="Dimeric_a/b-barrel"/>
</dbReference>
<dbReference type="Gene3D" id="3.30.70.100">
    <property type="match status" value="1"/>
</dbReference>
<evidence type="ECO:0000259" key="1">
    <source>
        <dbReference type="Pfam" id="PF07045"/>
    </source>
</evidence>
<dbReference type="Pfam" id="PF07045">
    <property type="entry name" value="DUF1330"/>
    <property type="match status" value="1"/>
</dbReference>
<dbReference type="PANTHER" id="PTHR41521">
    <property type="match status" value="1"/>
</dbReference>
<dbReference type="EMBL" id="JBBHJY010000003">
    <property type="protein sequence ID" value="MEJ6010052.1"/>
    <property type="molecule type" value="Genomic_DNA"/>
</dbReference>
<reference evidence="2 3" key="1">
    <citation type="submission" date="2024-03" db="EMBL/GenBank/DDBJ databases">
        <authorList>
            <person name="Jo J.-H."/>
        </authorList>
    </citation>
    <scope>NUCLEOTIDE SEQUENCE [LARGE SCALE GENOMIC DNA]</scope>
    <source>
        <strain evidence="2 3">AS3R-12</strain>
    </source>
</reference>
<dbReference type="RefSeq" id="WP_339966462.1">
    <property type="nucleotide sequence ID" value="NZ_JBBHJY010000003.1"/>
</dbReference>
<evidence type="ECO:0000313" key="3">
    <source>
        <dbReference type="Proteomes" id="UP001379235"/>
    </source>
</evidence>
<comment type="caution">
    <text evidence="2">The sequence shown here is derived from an EMBL/GenBank/DDBJ whole genome shotgun (WGS) entry which is preliminary data.</text>
</comment>
<organism evidence="2 3">
    <name type="scientific">Novosphingobium aquae</name>
    <dbReference type="NCBI Taxonomy" id="3133435"/>
    <lineage>
        <taxon>Bacteria</taxon>
        <taxon>Pseudomonadati</taxon>
        <taxon>Pseudomonadota</taxon>
        <taxon>Alphaproteobacteria</taxon>
        <taxon>Sphingomonadales</taxon>
        <taxon>Sphingomonadaceae</taxon>
        <taxon>Novosphingobium</taxon>
    </lineage>
</organism>
<dbReference type="SUPFAM" id="SSF54909">
    <property type="entry name" value="Dimeric alpha+beta barrel"/>
    <property type="match status" value="1"/>
</dbReference>
<keyword evidence="3" id="KW-1185">Reference proteome</keyword>
<feature type="domain" description="DUF1330" evidence="1">
    <location>
        <begin position="4"/>
        <end position="97"/>
    </location>
</feature>
<accession>A0ABU8S7W8</accession>